<accession>A0ACA9R114</accession>
<sequence>FLQLKNNNMYKQHYKGYVDKEKTPLQDCFNWALFFDVLNQLNISEPEFDTDYLTRKEDPREKKKN</sequence>
<protein>
    <submittedName>
        <fullName evidence="1">4513_t:CDS:1</fullName>
    </submittedName>
</protein>
<evidence type="ECO:0000313" key="2">
    <source>
        <dbReference type="Proteomes" id="UP000789366"/>
    </source>
</evidence>
<evidence type="ECO:0000313" key="1">
    <source>
        <dbReference type="EMBL" id="CAG8772363.1"/>
    </source>
</evidence>
<keyword evidence="2" id="KW-1185">Reference proteome</keyword>
<organism evidence="1 2">
    <name type="scientific">Cetraspora pellucida</name>
    <dbReference type="NCBI Taxonomy" id="1433469"/>
    <lineage>
        <taxon>Eukaryota</taxon>
        <taxon>Fungi</taxon>
        <taxon>Fungi incertae sedis</taxon>
        <taxon>Mucoromycota</taxon>
        <taxon>Glomeromycotina</taxon>
        <taxon>Glomeromycetes</taxon>
        <taxon>Diversisporales</taxon>
        <taxon>Gigasporaceae</taxon>
        <taxon>Cetraspora</taxon>
    </lineage>
</organism>
<reference evidence="1" key="1">
    <citation type="submission" date="2021-06" db="EMBL/GenBank/DDBJ databases">
        <authorList>
            <person name="Kallberg Y."/>
            <person name="Tangrot J."/>
            <person name="Rosling A."/>
        </authorList>
    </citation>
    <scope>NUCLEOTIDE SEQUENCE</scope>
    <source>
        <strain evidence="1">28 12/20/2015</strain>
    </source>
</reference>
<feature type="non-terminal residue" evidence="1">
    <location>
        <position position="1"/>
    </location>
</feature>
<dbReference type="Proteomes" id="UP000789366">
    <property type="component" value="Unassembled WGS sequence"/>
</dbReference>
<proteinExistence type="predicted"/>
<name>A0ACA9R114_9GLOM</name>
<gene>
    <name evidence="1" type="ORF">SPELUC_LOCUS15860</name>
</gene>
<dbReference type="EMBL" id="CAJVPW010054862">
    <property type="protein sequence ID" value="CAG8772363.1"/>
    <property type="molecule type" value="Genomic_DNA"/>
</dbReference>
<comment type="caution">
    <text evidence="1">The sequence shown here is derived from an EMBL/GenBank/DDBJ whole genome shotgun (WGS) entry which is preliminary data.</text>
</comment>